<dbReference type="EMBL" id="CP073041">
    <property type="protein sequence ID" value="UXE62107.1"/>
    <property type="molecule type" value="Genomic_DNA"/>
</dbReference>
<proteinExistence type="predicted"/>
<dbReference type="Proteomes" id="UP001065613">
    <property type="component" value="Chromosome"/>
</dbReference>
<sequence>MNKVILRGSIFSGLIGITLWASMAASVGSQSTVLEVAVPDTATVVRKQGTPLTGRLTAFGEIKLTVAAGGETETIPLNQVKSVSFEGDVWIEGQSLPSKIRGYIKT</sequence>
<evidence type="ECO:0000313" key="1">
    <source>
        <dbReference type="EMBL" id="UXE62107.1"/>
    </source>
</evidence>
<dbReference type="KEGG" id="wna:KA717_04420"/>
<reference evidence="1" key="1">
    <citation type="submission" date="2021-04" db="EMBL/GenBank/DDBJ databases">
        <title>Genome sequence of Woronichinia naegeliana from Washington state freshwater lake bloom.</title>
        <authorList>
            <person name="Dreher T.W."/>
        </authorList>
    </citation>
    <scope>NUCLEOTIDE SEQUENCE</scope>
    <source>
        <strain evidence="1">WA131</strain>
    </source>
</reference>
<accession>A0A977KYB8</accession>
<name>A0A977KYB8_9CYAN</name>
<protein>
    <submittedName>
        <fullName evidence="1">Uncharacterized protein</fullName>
    </submittedName>
</protein>
<dbReference type="AlphaFoldDB" id="A0A977KYB8"/>
<organism evidence="1">
    <name type="scientific">Woronichinia naegeliana WA131</name>
    <dbReference type="NCBI Taxonomy" id="2824559"/>
    <lineage>
        <taxon>Bacteria</taxon>
        <taxon>Bacillati</taxon>
        <taxon>Cyanobacteriota</taxon>
        <taxon>Cyanophyceae</taxon>
        <taxon>Synechococcales</taxon>
        <taxon>Coelosphaeriaceae</taxon>
        <taxon>Woronichinia</taxon>
    </lineage>
</organism>
<gene>
    <name evidence="1" type="ORF">KA717_04420</name>
</gene>